<dbReference type="GO" id="GO:1990169">
    <property type="term" value="P:stress response to copper ion"/>
    <property type="evidence" value="ECO:0007669"/>
    <property type="project" value="TreeGrafter"/>
</dbReference>
<accession>A0A2N0UV37</accession>
<dbReference type="PANTHER" id="PTHR38430:SF1">
    <property type="entry name" value="PROTEIN-ARGININE KINASE ACTIVATOR PROTEIN"/>
    <property type="match status" value="1"/>
</dbReference>
<evidence type="ECO:0000313" key="2">
    <source>
        <dbReference type="Proteomes" id="UP000233425"/>
    </source>
</evidence>
<dbReference type="GO" id="GO:0005507">
    <property type="term" value="F:copper ion binding"/>
    <property type="evidence" value="ECO:0007669"/>
    <property type="project" value="TreeGrafter"/>
</dbReference>
<dbReference type="GO" id="GO:1990170">
    <property type="term" value="P:stress response to cadmium ion"/>
    <property type="evidence" value="ECO:0007669"/>
    <property type="project" value="TreeGrafter"/>
</dbReference>
<dbReference type="PANTHER" id="PTHR38430">
    <property type="entry name" value="PROTEIN-ARGININE KINASE ACTIVATOR PROTEIN"/>
    <property type="match status" value="1"/>
</dbReference>
<proteinExistence type="predicted"/>
<dbReference type="EMBL" id="NNSR01000045">
    <property type="protein sequence ID" value="PKD30825.1"/>
    <property type="molecule type" value="Genomic_DNA"/>
</dbReference>
<dbReference type="GO" id="GO:0008270">
    <property type="term" value="F:zinc ion binding"/>
    <property type="evidence" value="ECO:0007669"/>
    <property type="project" value="TreeGrafter"/>
</dbReference>
<dbReference type="InterPro" id="IPR025542">
    <property type="entry name" value="YacH"/>
</dbReference>
<name>A0A2N0UV37_9FIRM</name>
<gene>
    <name evidence="1" type="ORF">RBATCC27255_00956</name>
</gene>
<dbReference type="Proteomes" id="UP000233425">
    <property type="component" value="Unassembled WGS sequence"/>
</dbReference>
<dbReference type="GO" id="GO:0046870">
    <property type="term" value="F:cadmium ion binding"/>
    <property type="evidence" value="ECO:0007669"/>
    <property type="project" value="TreeGrafter"/>
</dbReference>
<dbReference type="GO" id="GO:0050897">
    <property type="term" value="F:cobalt ion binding"/>
    <property type="evidence" value="ECO:0007669"/>
    <property type="project" value="TreeGrafter"/>
</dbReference>
<dbReference type="GeneID" id="93769336"/>
<dbReference type="Pfam" id="PF02151">
    <property type="entry name" value="UVR"/>
    <property type="match status" value="1"/>
</dbReference>
<evidence type="ECO:0000313" key="1">
    <source>
        <dbReference type="EMBL" id="PKD30825.1"/>
    </source>
</evidence>
<comment type="caution">
    <text evidence="1">The sequence shown here is derived from an EMBL/GenBank/DDBJ whole genome shotgun (WGS) entry which is preliminary data.</text>
</comment>
<dbReference type="InterPro" id="IPR001943">
    <property type="entry name" value="UVR_dom"/>
</dbReference>
<sequence>MKCQKCGANNANTHVKTVINGEIKEYDLCSECAKKMGYTNIFGNFEDEFSGLLGSFFGNSLPARTQATRCDFCGSSYSDIAKSGHVGCAKCYEIFGDQLLPSIRRIHGNTTHCGKNSRFGTKKAEKSAEMTKKDKIKALKKELDKAISEQNFEHAAELRDQIKEMEA</sequence>
<keyword evidence="2" id="KW-1185">Reference proteome</keyword>
<reference evidence="1" key="1">
    <citation type="journal article" date="2018" name="Environ. Microbiol.">
        <title>Sporulation capability and amylosome conservation among diverse human colonic and rumen isolates of the keystone starch-degrader Ruminococcus bromii.</title>
        <authorList>
            <person name="Mukhopadhya I."/>
            <person name="Morais S."/>
            <person name="Laverde-Gomez J."/>
            <person name="Sheridan P.O."/>
            <person name="Walker A.W."/>
            <person name="Kelly W."/>
            <person name="Klieve A.V."/>
            <person name="Ouwerkerk D."/>
            <person name="Duncan S.H."/>
            <person name="Louis P."/>
            <person name="Koropatkin N."/>
            <person name="Cockburn D."/>
            <person name="Kibler R."/>
            <person name="Cooper P.J."/>
            <person name="Sandoval C."/>
            <person name="Crost E."/>
            <person name="Juge N."/>
            <person name="Bayer E.A."/>
            <person name="Flint H.J."/>
        </authorList>
    </citation>
    <scope>NUCLEOTIDE SEQUENCE [LARGE SCALE GENOMIC DNA]</scope>
    <source>
        <strain evidence="1">ATCC 27255</strain>
    </source>
</reference>
<dbReference type="RefSeq" id="WP_021882921.1">
    <property type="nucleotide sequence ID" value="NZ_CABMMZ010000045.1"/>
</dbReference>
<dbReference type="SUPFAM" id="SSF46600">
    <property type="entry name" value="C-terminal UvrC-binding domain of UvrB"/>
    <property type="match status" value="1"/>
</dbReference>
<dbReference type="AlphaFoldDB" id="A0A2N0UV37"/>
<dbReference type="PROSITE" id="PS50151">
    <property type="entry name" value="UVR"/>
    <property type="match status" value="1"/>
</dbReference>
<protein>
    <submittedName>
        <fullName evidence="1">Uncharacterized protein</fullName>
    </submittedName>
</protein>
<organism evidence="1 2">
    <name type="scientific">Ruminococcus bromii</name>
    <dbReference type="NCBI Taxonomy" id="40518"/>
    <lineage>
        <taxon>Bacteria</taxon>
        <taxon>Bacillati</taxon>
        <taxon>Bacillota</taxon>
        <taxon>Clostridia</taxon>
        <taxon>Eubacteriales</taxon>
        <taxon>Oscillospiraceae</taxon>
        <taxon>Ruminococcus</taxon>
    </lineage>
</organism>
<dbReference type="PIRSF" id="PIRSF015034">
    <property type="entry name" value="YacH"/>
    <property type="match status" value="1"/>
</dbReference>
<dbReference type="InterPro" id="IPR036876">
    <property type="entry name" value="UVR_dom_sf"/>
</dbReference>
<dbReference type="Gene3D" id="4.10.860.10">
    <property type="entry name" value="UVR domain"/>
    <property type="match status" value="1"/>
</dbReference>